<dbReference type="EMBL" id="JBBXMP010000014">
    <property type="protein sequence ID" value="KAL0069141.1"/>
    <property type="molecule type" value="Genomic_DNA"/>
</dbReference>
<dbReference type="Proteomes" id="UP001437256">
    <property type="component" value="Unassembled WGS sequence"/>
</dbReference>
<evidence type="ECO:0000256" key="1">
    <source>
        <dbReference type="SAM" id="MobiDB-lite"/>
    </source>
</evidence>
<feature type="compositionally biased region" description="Basic and acidic residues" evidence="1">
    <location>
        <begin position="76"/>
        <end position="87"/>
    </location>
</feature>
<feature type="compositionally biased region" description="Basic and acidic residues" evidence="1">
    <location>
        <begin position="112"/>
        <end position="122"/>
    </location>
</feature>
<feature type="region of interest" description="Disordered" evidence="1">
    <location>
        <begin position="64"/>
        <end position="128"/>
    </location>
</feature>
<reference evidence="2 3" key="1">
    <citation type="submission" date="2024-05" db="EMBL/GenBank/DDBJ databases">
        <title>A draft genome resource for the thread blight pathogen Marasmius tenuissimus strain MS-2.</title>
        <authorList>
            <person name="Yulfo-Soto G.E."/>
            <person name="Baruah I.K."/>
            <person name="Amoako-Attah I."/>
            <person name="Bukari Y."/>
            <person name="Meinhardt L.W."/>
            <person name="Bailey B.A."/>
            <person name="Cohen S.P."/>
        </authorList>
    </citation>
    <scope>NUCLEOTIDE SEQUENCE [LARGE SCALE GENOMIC DNA]</scope>
    <source>
        <strain evidence="2 3">MS-2</strain>
    </source>
</reference>
<name>A0ABR3A574_9AGAR</name>
<accession>A0ABR3A574</accession>
<sequence length="146" mass="16217">MYCSNDHLIQAHSWEGRSFFDFVSTTDEDRVMSWIDTVKSWGVNERGQPSDGGFGFCKFGLVSSGRSIPSPPRNRILRDRPAQETRPRPPRGGQSNGQQGRRHGQGKHLKKGGKEAAPRGNDEEVPVDAIFSAHSDGLMVILRRAT</sequence>
<organism evidence="2 3">
    <name type="scientific">Marasmius tenuissimus</name>
    <dbReference type="NCBI Taxonomy" id="585030"/>
    <lineage>
        <taxon>Eukaryota</taxon>
        <taxon>Fungi</taxon>
        <taxon>Dikarya</taxon>
        <taxon>Basidiomycota</taxon>
        <taxon>Agaricomycotina</taxon>
        <taxon>Agaricomycetes</taxon>
        <taxon>Agaricomycetidae</taxon>
        <taxon>Agaricales</taxon>
        <taxon>Marasmiineae</taxon>
        <taxon>Marasmiaceae</taxon>
        <taxon>Marasmius</taxon>
    </lineage>
</organism>
<evidence type="ECO:0000313" key="3">
    <source>
        <dbReference type="Proteomes" id="UP001437256"/>
    </source>
</evidence>
<evidence type="ECO:0000313" key="2">
    <source>
        <dbReference type="EMBL" id="KAL0069141.1"/>
    </source>
</evidence>
<protein>
    <submittedName>
        <fullName evidence="2">Uncharacterized protein</fullName>
    </submittedName>
</protein>
<proteinExistence type="predicted"/>
<keyword evidence="3" id="KW-1185">Reference proteome</keyword>
<feature type="compositionally biased region" description="Basic residues" evidence="1">
    <location>
        <begin position="100"/>
        <end position="111"/>
    </location>
</feature>
<comment type="caution">
    <text evidence="2">The sequence shown here is derived from an EMBL/GenBank/DDBJ whole genome shotgun (WGS) entry which is preliminary data.</text>
</comment>
<gene>
    <name evidence="2" type="ORF">AAF712_003827</name>
</gene>